<dbReference type="Proteomes" id="UP000472580">
    <property type="component" value="Unassembled WGS sequence"/>
</dbReference>
<feature type="domain" description="Tyr recombinase" evidence="5">
    <location>
        <begin position="260"/>
        <end position="457"/>
    </location>
</feature>
<comment type="caution">
    <text evidence="6">The sequence shown here is derived from an EMBL/GenBank/DDBJ whole genome shotgun (WGS) entry which is preliminary data.</text>
</comment>
<keyword evidence="7" id="KW-1185">Reference proteome</keyword>
<gene>
    <name evidence="6" type="ORF">E5987_03900</name>
</gene>
<dbReference type="Pfam" id="PF00589">
    <property type="entry name" value="Phage_integrase"/>
    <property type="match status" value="1"/>
</dbReference>
<evidence type="ECO:0000256" key="4">
    <source>
        <dbReference type="ARBA" id="ARBA00023172"/>
    </source>
</evidence>
<accession>A0A6L6YFC8</accession>
<evidence type="ECO:0000313" key="6">
    <source>
        <dbReference type="EMBL" id="MVX56350.1"/>
    </source>
</evidence>
<dbReference type="PANTHER" id="PTHR30349">
    <property type="entry name" value="PHAGE INTEGRASE-RELATED"/>
    <property type="match status" value="1"/>
</dbReference>
<name>A0A6L6YFC8_9BURK</name>
<comment type="similarity">
    <text evidence="1">Belongs to the 'phage' integrase family.</text>
</comment>
<reference evidence="6 7" key="1">
    <citation type="submission" date="2019-12" db="EMBL/GenBank/DDBJ databases">
        <title>Microbes associate with the intestines of laboratory mice.</title>
        <authorList>
            <person name="Navarre W."/>
            <person name="Wong E."/>
        </authorList>
    </citation>
    <scope>NUCLEOTIDE SEQUENCE [LARGE SCALE GENOMIC DNA]</scope>
    <source>
        <strain evidence="6 7">NM82_D38</strain>
    </source>
</reference>
<dbReference type="InterPro" id="IPR002104">
    <property type="entry name" value="Integrase_catalytic"/>
</dbReference>
<dbReference type="GO" id="GO:0006310">
    <property type="term" value="P:DNA recombination"/>
    <property type="evidence" value="ECO:0007669"/>
    <property type="project" value="UniProtKB-KW"/>
</dbReference>
<dbReference type="AlphaFoldDB" id="A0A6L6YFC8"/>
<dbReference type="Gene3D" id="1.10.443.10">
    <property type="entry name" value="Intergrase catalytic core"/>
    <property type="match status" value="1"/>
</dbReference>
<dbReference type="CDD" id="cd01184">
    <property type="entry name" value="INT_C_like_1"/>
    <property type="match status" value="1"/>
</dbReference>
<dbReference type="PANTHER" id="PTHR30349:SF41">
    <property type="entry name" value="INTEGRASE_RECOMBINASE PROTEIN MJ0367-RELATED"/>
    <property type="match status" value="1"/>
</dbReference>
<dbReference type="InterPro" id="IPR013762">
    <property type="entry name" value="Integrase-like_cat_sf"/>
</dbReference>
<dbReference type="InterPro" id="IPR011010">
    <property type="entry name" value="DNA_brk_join_enz"/>
</dbReference>
<keyword evidence="2" id="KW-0229">DNA integration</keyword>
<dbReference type="GO" id="GO:0015074">
    <property type="term" value="P:DNA integration"/>
    <property type="evidence" value="ECO:0007669"/>
    <property type="project" value="UniProtKB-KW"/>
</dbReference>
<dbReference type="SUPFAM" id="SSF56349">
    <property type="entry name" value="DNA breaking-rejoining enzymes"/>
    <property type="match status" value="1"/>
</dbReference>
<dbReference type="GO" id="GO:0003677">
    <property type="term" value="F:DNA binding"/>
    <property type="evidence" value="ECO:0007669"/>
    <property type="project" value="UniProtKB-KW"/>
</dbReference>
<protein>
    <submittedName>
        <fullName evidence="6">Tyrosine-type recombinase/integrase</fullName>
    </submittedName>
</protein>
<evidence type="ECO:0000259" key="5">
    <source>
        <dbReference type="PROSITE" id="PS51898"/>
    </source>
</evidence>
<dbReference type="EMBL" id="WSRP01000009">
    <property type="protein sequence ID" value="MVX56350.1"/>
    <property type="molecule type" value="Genomic_DNA"/>
</dbReference>
<dbReference type="OrthoDB" id="9784724at2"/>
<dbReference type="InterPro" id="IPR046668">
    <property type="entry name" value="DUF6538"/>
</dbReference>
<proteinExistence type="inferred from homology"/>
<dbReference type="RefSeq" id="WP_160334785.1">
    <property type="nucleotide sequence ID" value="NZ_WSRP01000009.1"/>
</dbReference>
<dbReference type="Pfam" id="PF20172">
    <property type="entry name" value="DUF6538"/>
    <property type="match status" value="1"/>
</dbReference>
<keyword evidence="3" id="KW-0238">DNA-binding</keyword>
<dbReference type="PROSITE" id="PS51898">
    <property type="entry name" value="TYR_RECOMBINASE"/>
    <property type="match status" value="1"/>
</dbReference>
<keyword evidence="4" id="KW-0233">DNA recombination</keyword>
<dbReference type="InterPro" id="IPR050090">
    <property type="entry name" value="Tyrosine_recombinase_XerCD"/>
</dbReference>
<evidence type="ECO:0000256" key="2">
    <source>
        <dbReference type="ARBA" id="ARBA00022908"/>
    </source>
</evidence>
<sequence length="487" mass="56709">MKCLTQRKNGYYYFRKVIPDDVRHHDSAREFLLSLKTKHEIEAIFKAKSLLELSNHLLISARETCSKIMYKNSNQSNSSDIILAFMANVSIGNMNIKLEGSLDEVTKAINNLSGNKAKNKSHELNDIVIPDSPFIFAYEDDFFKYMRSMNYSSKTIILYFQHFKELKFVLKDARLSDLKDKKFVSDFLKIIYQLPARYDRKSSLEEILNVGLSPRPYGSATGTVTAFKSYLNYLMFKNILEENPINATLIPKKKKSFDKTGYASFSLEDLKRIFSDDLLKYSRKYPERYWLQVLALFTGARLSELLQLQVTDVFFDTSVPYLSINVNGNKYVKNKSSIRDIPLHPKILALGFKDYVEKIKMCRWENLFYFMKQEGNLCNATSTSSALGLYLKKQCSDTSNSQRKVFHSYRHTFITELQRMQVPLEIRQSIAGHSSQCITIDVYGEKTRLETMLDYIKNVDFHIDIPKLPNTSLHVQMRKQRERKEKE</sequence>
<evidence type="ECO:0000313" key="7">
    <source>
        <dbReference type="Proteomes" id="UP000472580"/>
    </source>
</evidence>
<evidence type="ECO:0000256" key="1">
    <source>
        <dbReference type="ARBA" id="ARBA00008857"/>
    </source>
</evidence>
<organism evidence="6 7">
    <name type="scientific">Parasutterella muris</name>
    <dbReference type="NCBI Taxonomy" id="2565572"/>
    <lineage>
        <taxon>Bacteria</taxon>
        <taxon>Pseudomonadati</taxon>
        <taxon>Pseudomonadota</taxon>
        <taxon>Betaproteobacteria</taxon>
        <taxon>Burkholderiales</taxon>
        <taxon>Sutterellaceae</taxon>
        <taxon>Parasutterella</taxon>
    </lineage>
</organism>
<evidence type="ECO:0000256" key="3">
    <source>
        <dbReference type="ARBA" id="ARBA00023125"/>
    </source>
</evidence>